<dbReference type="InterPro" id="IPR039525">
    <property type="entry name" value="RNF126-like_zinc-ribbon"/>
</dbReference>
<dbReference type="InterPro" id="IPR001245">
    <property type="entry name" value="Ser-Thr/Tyr_kinase_cat_dom"/>
</dbReference>
<evidence type="ECO:0000256" key="16">
    <source>
        <dbReference type="ARBA" id="ARBA00022833"/>
    </source>
</evidence>
<keyword evidence="6" id="KW-0723">Serine/threonine-protein kinase</keyword>
<name>B9FS49_ORYSJ</name>
<dbReference type="Proteomes" id="UP000007752">
    <property type="component" value="Chromosome 6"/>
</dbReference>
<dbReference type="Pfam" id="PF07714">
    <property type="entry name" value="PK_Tyr_Ser-Thr"/>
    <property type="match status" value="1"/>
</dbReference>
<evidence type="ECO:0000256" key="17">
    <source>
        <dbReference type="ARBA" id="ARBA00022840"/>
    </source>
</evidence>
<dbReference type="Pfam" id="PF13639">
    <property type="entry name" value="zf-RING_2"/>
    <property type="match status" value="1"/>
</dbReference>
<dbReference type="SMART" id="SM00184">
    <property type="entry name" value="RING"/>
    <property type="match status" value="1"/>
</dbReference>
<dbReference type="InterPro" id="IPR000719">
    <property type="entry name" value="Prot_kinase_dom"/>
</dbReference>
<evidence type="ECO:0000256" key="18">
    <source>
        <dbReference type="ARBA" id="ARBA00022989"/>
    </source>
</evidence>
<dbReference type="CDD" id="cd16667">
    <property type="entry name" value="RING-H2_RNF126-like"/>
    <property type="match status" value="1"/>
</dbReference>
<dbReference type="Pfam" id="PF14369">
    <property type="entry name" value="Zn_ribbon_19"/>
    <property type="match status" value="1"/>
</dbReference>
<evidence type="ECO:0000256" key="2">
    <source>
        <dbReference type="ARBA" id="ARBA00004251"/>
    </source>
</evidence>
<keyword evidence="10" id="KW-0732">Signal</keyword>
<evidence type="ECO:0000256" key="13">
    <source>
        <dbReference type="ARBA" id="ARBA00022771"/>
    </source>
</evidence>
<dbReference type="FunFam" id="3.30.40.10:FF:000022">
    <property type="entry name" value="E3 ubiquitin-protein ligase RING1-like"/>
    <property type="match status" value="1"/>
</dbReference>
<evidence type="ECO:0000256" key="23">
    <source>
        <dbReference type="PROSITE-ProRule" id="PRU10141"/>
    </source>
</evidence>
<keyword evidence="13 22" id="KW-0863">Zinc-finger</keyword>
<dbReference type="InterPro" id="IPR013083">
    <property type="entry name" value="Znf_RING/FYVE/PHD"/>
</dbReference>
<gene>
    <name evidence="28" type="ORF">OsJ_20551</name>
</gene>
<dbReference type="SUPFAM" id="SSF57850">
    <property type="entry name" value="RING/U-box"/>
    <property type="match status" value="1"/>
</dbReference>
<sequence length="1054" mass="112762">MSTGGNGGGVGVRRRRWNLYWCYVCRRALRVVVPSATSDVYCPRCFGRFLHEIDLPVPRVSPPAEDQFFQPPFLPYDGPRRWVLYTGGGGGGDYGGADVTARRRRLPSPPPAPGTRRQDGAGDGDPPPPAPAIDPGEYFAGPDLNALIDALTQDDRPGPPPAPESAIESLPTVHISPDHLPADGGSECPVCKEEFELGEAARELPCKHAYHSDCIVPWLRLHNSCPVCRQEVPPPPEPDGESPGIDGGCDDGVGGGGEPAEPPRPAMAGWDPIALLAIALRPDLNGWENSHGRSESEADDDEVAGGGVSPHLLKRTTTLTFWVLHPPIITGVHALTKPALDERCRWNRFGFFLFDEKIGMIARDTVLRFAVRLFVVIVVSSRSSSADDGGGDGGVDFIYQGFQHAANLTMDGSAKVLHGGALQLTNDSNRLVGHAFHAAPVRFLDDGAGGGGGGVVSSFSTAFVLDIVTVGSGGGHGPRIYLGVLGPRTNGNASDHVFAVEFDTVMDLEMNDTNGNHVGVDVNSLVSVVSEPVAYYAGDGSTKVPVQLESAQQIQAWIDYDGGSSILNVTVAPATVTERPRRPLISTKLDLLPIFKENMYVGFSSATGKLASSHYILAWSFRTNGVAQSIDLRRLPKVPRQSSPPPKLLIIKFAAVACAGTLTLIAAAMVAVLWLRRRAALADTLEEWELEHPQRIPYKELYKATKGFKESELLGAGGFGQVYRGVLRRRSGEAVAIKRISNGTRQGMREFVAEVASLGRMRHRNLVELRGWCKHDQDLLLVYEFMPGGSLDARLFGTAASAAAAEGVKAPPPPPLLTWAQRFAILKGVAHGLLYLHEEWEHVVVHRDVKANNVLLGAGDTGAARLGDFGLARLYEHGATPATTRVAGTLGYMAPELTFTSRATTATDVFSFGALLLEVACGRRPIEPAAAGEADGDVLLVRWVRDRALDGDGGGGDVLRAVDPRLEGCYDEEEARLVLWLGLMCSQARPEARPSMRQVCRYLDGEEMLQEDATPAAIFSGADSSDLFGGSFVVSMTSSSAGGTMSASSLQGGR</sequence>
<dbReference type="InterPro" id="IPR011009">
    <property type="entry name" value="Kinase-like_dom_sf"/>
</dbReference>
<dbReference type="PROSITE" id="PS00107">
    <property type="entry name" value="PROTEIN_KINASE_ATP"/>
    <property type="match status" value="1"/>
</dbReference>
<dbReference type="PROSITE" id="PS50089">
    <property type="entry name" value="ZF_RING_2"/>
    <property type="match status" value="1"/>
</dbReference>
<dbReference type="Gene3D" id="2.60.120.200">
    <property type="match status" value="1"/>
</dbReference>
<evidence type="ECO:0000256" key="12">
    <source>
        <dbReference type="ARBA" id="ARBA00022741"/>
    </source>
</evidence>
<evidence type="ECO:0000256" key="10">
    <source>
        <dbReference type="ARBA" id="ARBA00022729"/>
    </source>
</evidence>
<proteinExistence type="inferred from homology"/>
<dbReference type="GO" id="GO:0008270">
    <property type="term" value="F:zinc ion binding"/>
    <property type="evidence" value="ECO:0007669"/>
    <property type="project" value="UniProtKB-KW"/>
</dbReference>
<dbReference type="PROSITE" id="PS50011">
    <property type="entry name" value="PROTEIN_KINASE_DOM"/>
    <property type="match status" value="1"/>
</dbReference>
<comment type="catalytic activity">
    <reaction evidence="21">
        <text>L-seryl-[protein] + ATP = O-phospho-L-seryl-[protein] + ADP + H(+)</text>
        <dbReference type="Rhea" id="RHEA:17989"/>
        <dbReference type="Rhea" id="RHEA-COMP:9863"/>
        <dbReference type="Rhea" id="RHEA-COMP:11604"/>
        <dbReference type="ChEBI" id="CHEBI:15378"/>
        <dbReference type="ChEBI" id="CHEBI:29999"/>
        <dbReference type="ChEBI" id="CHEBI:30616"/>
        <dbReference type="ChEBI" id="CHEBI:83421"/>
        <dbReference type="ChEBI" id="CHEBI:456216"/>
        <dbReference type="EC" id="2.7.11.1"/>
    </reaction>
</comment>
<feature type="domain" description="RING-type" evidence="27">
    <location>
        <begin position="188"/>
        <end position="229"/>
    </location>
</feature>
<comment type="catalytic activity">
    <reaction evidence="20">
        <text>L-threonyl-[protein] + ATP = O-phospho-L-threonyl-[protein] + ADP + H(+)</text>
        <dbReference type="Rhea" id="RHEA:46608"/>
        <dbReference type="Rhea" id="RHEA-COMP:11060"/>
        <dbReference type="Rhea" id="RHEA-COMP:11605"/>
        <dbReference type="ChEBI" id="CHEBI:15378"/>
        <dbReference type="ChEBI" id="CHEBI:30013"/>
        <dbReference type="ChEBI" id="CHEBI:30616"/>
        <dbReference type="ChEBI" id="CHEBI:61977"/>
        <dbReference type="ChEBI" id="CHEBI:456216"/>
        <dbReference type="EC" id="2.7.11.1"/>
    </reaction>
</comment>
<evidence type="ECO:0000256" key="19">
    <source>
        <dbReference type="ARBA" id="ARBA00023136"/>
    </source>
</evidence>
<evidence type="ECO:0000256" key="7">
    <source>
        <dbReference type="ARBA" id="ARBA00022679"/>
    </source>
</evidence>
<evidence type="ECO:0000313" key="28">
    <source>
        <dbReference type="EMBL" id="EEE65310.1"/>
    </source>
</evidence>
<dbReference type="SMART" id="SM00220">
    <property type="entry name" value="S_TKc"/>
    <property type="match status" value="1"/>
</dbReference>
<accession>B9FS49</accession>
<dbReference type="Gene3D" id="3.30.200.20">
    <property type="entry name" value="Phosphorylase Kinase, domain 1"/>
    <property type="match status" value="1"/>
</dbReference>
<dbReference type="InterPro" id="IPR013320">
    <property type="entry name" value="ConA-like_dom_sf"/>
</dbReference>
<evidence type="ECO:0000256" key="5">
    <source>
        <dbReference type="ARBA" id="ARBA00022475"/>
    </source>
</evidence>
<evidence type="ECO:0000256" key="9">
    <source>
        <dbReference type="ARBA" id="ARBA00022723"/>
    </source>
</evidence>
<comment type="subcellular location">
    <subcellularLocation>
        <location evidence="2">Cell membrane</location>
        <topology evidence="2">Single-pass type I membrane protein</topology>
    </subcellularLocation>
</comment>
<dbReference type="GO" id="GO:0005886">
    <property type="term" value="C:plasma membrane"/>
    <property type="evidence" value="ECO:0007669"/>
    <property type="project" value="UniProtKB-SubCell"/>
</dbReference>
<dbReference type="FunFam" id="3.30.200.20:FF:000653">
    <property type="entry name" value="L-type lectin-domain containing receptor kinase S.4"/>
    <property type="match status" value="1"/>
</dbReference>
<dbReference type="Pfam" id="PF00139">
    <property type="entry name" value="Lectin_legB"/>
    <property type="match status" value="1"/>
</dbReference>
<dbReference type="Gene3D" id="3.30.40.10">
    <property type="entry name" value="Zinc/RING finger domain, C3HC4 (zinc finger)"/>
    <property type="match status" value="1"/>
</dbReference>
<evidence type="ECO:0000256" key="6">
    <source>
        <dbReference type="ARBA" id="ARBA00022527"/>
    </source>
</evidence>
<keyword evidence="12 23" id="KW-0547">Nucleotide-binding</keyword>
<keyword evidence="17 23" id="KW-0067">ATP-binding</keyword>
<keyword evidence="14" id="KW-0418">Kinase</keyword>
<dbReference type="AlphaFoldDB" id="B9FS49"/>
<evidence type="ECO:0000256" key="24">
    <source>
        <dbReference type="SAM" id="MobiDB-lite"/>
    </source>
</evidence>
<evidence type="ECO:0000256" key="15">
    <source>
        <dbReference type="ARBA" id="ARBA00022786"/>
    </source>
</evidence>
<feature type="binding site" evidence="23">
    <location>
        <position position="738"/>
    </location>
    <ligand>
        <name>ATP</name>
        <dbReference type="ChEBI" id="CHEBI:30616"/>
    </ligand>
</feature>
<feature type="region of interest" description="Disordered" evidence="24">
    <location>
        <begin position="94"/>
        <end position="139"/>
    </location>
</feature>
<dbReference type="CDD" id="cd06899">
    <property type="entry name" value="lectin_legume_LecRK_Arcelin_ConA"/>
    <property type="match status" value="1"/>
</dbReference>
<dbReference type="GO" id="GO:0004674">
    <property type="term" value="F:protein serine/threonine kinase activity"/>
    <property type="evidence" value="ECO:0007669"/>
    <property type="project" value="UniProtKB-KW"/>
</dbReference>
<evidence type="ECO:0000256" key="25">
    <source>
        <dbReference type="SAM" id="Phobius"/>
    </source>
</evidence>
<dbReference type="InterPro" id="IPR001841">
    <property type="entry name" value="Znf_RING"/>
</dbReference>
<keyword evidence="5" id="KW-1003">Cell membrane</keyword>
<dbReference type="GO" id="GO:0030246">
    <property type="term" value="F:carbohydrate binding"/>
    <property type="evidence" value="ECO:0007669"/>
    <property type="project" value="UniProtKB-KW"/>
</dbReference>
<reference evidence="28" key="2">
    <citation type="submission" date="2008-12" db="EMBL/GenBank/DDBJ databases">
        <title>Improved gene annotation of the rice (Oryza sativa) genomes.</title>
        <authorList>
            <person name="Wang J."/>
            <person name="Li R."/>
            <person name="Fan W."/>
            <person name="Huang Q."/>
            <person name="Zhang J."/>
            <person name="Zhou Y."/>
            <person name="Hu Y."/>
            <person name="Zi S."/>
            <person name="Li J."/>
            <person name="Ni P."/>
            <person name="Zheng H."/>
            <person name="Zhang Y."/>
            <person name="Zhao M."/>
            <person name="Hao Q."/>
            <person name="McDermott J."/>
            <person name="Samudrala R."/>
            <person name="Kristiansen K."/>
            <person name="Wong G.K.-S."/>
        </authorList>
    </citation>
    <scope>NUCLEOTIDE SEQUENCE</scope>
</reference>
<protein>
    <submittedName>
        <fullName evidence="28">Uncharacterized protein</fullName>
    </submittedName>
</protein>
<dbReference type="InterPro" id="IPR008271">
    <property type="entry name" value="Ser/Thr_kinase_AS"/>
</dbReference>
<keyword evidence="16" id="KW-0862">Zinc</keyword>
<dbReference type="EMBL" id="CM000143">
    <property type="protein sequence ID" value="EEE65310.1"/>
    <property type="molecule type" value="Genomic_DNA"/>
</dbReference>
<evidence type="ECO:0000259" key="27">
    <source>
        <dbReference type="PROSITE" id="PS50089"/>
    </source>
</evidence>
<keyword evidence="9" id="KW-0479">Metal-binding</keyword>
<evidence type="ECO:0000256" key="14">
    <source>
        <dbReference type="ARBA" id="ARBA00022777"/>
    </source>
</evidence>
<evidence type="ECO:0000256" key="4">
    <source>
        <dbReference type="ARBA" id="ARBA00010217"/>
    </source>
</evidence>
<dbReference type="FunFam" id="2.60.120.200:FF:000112">
    <property type="entry name" value="L-type lectin-domain containing receptor kinase V.9"/>
    <property type="match status" value="1"/>
</dbReference>
<keyword evidence="15" id="KW-0833">Ubl conjugation pathway</keyword>
<evidence type="ECO:0000259" key="26">
    <source>
        <dbReference type="PROSITE" id="PS50011"/>
    </source>
</evidence>
<keyword evidence="8 25" id="KW-0812">Transmembrane</keyword>
<feature type="region of interest" description="Disordered" evidence="24">
    <location>
        <begin position="232"/>
        <end position="263"/>
    </location>
</feature>
<evidence type="ECO:0000256" key="20">
    <source>
        <dbReference type="ARBA" id="ARBA00047899"/>
    </source>
</evidence>
<dbReference type="GO" id="GO:0061630">
    <property type="term" value="F:ubiquitin protein ligase activity"/>
    <property type="evidence" value="ECO:0007669"/>
    <property type="project" value="UniProtKB-EC"/>
</dbReference>
<evidence type="ECO:0000256" key="3">
    <source>
        <dbReference type="ARBA" id="ARBA00008536"/>
    </source>
</evidence>
<evidence type="ECO:0000256" key="22">
    <source>
        <dbReference type="PROSITE-ProRule" id="PRU00175"/>
    </source>
</evidence>
<comment type="similarity">
    <text evidence="3">In the N-terminal section; belongs to the leguminous lectin family.</text>
</comment>
<feature type="region of interest" description="Disordered" evidence="24">
    <location>
        <begin position="288"/>
        <end position="309"/>
    </location>
</feature>
<evidence type="ECO:0000256" key="8">
    <source>
        <dbReference type="ARBA" id="ARBA00022692"/>
    </source>
</evidence>
<dbReference type="InterPro" id="IPR001220">
    <property type="entry name" value="Legume_lectin_dom"/>
</dbReference>
<keyword evidence="19 25" id="KW-0472">Membrane</keyword>
<evidence type="ECO:0000256" key="1">
    <source>
        <dbReference type="ARBA" id="ARBA00000900"/>
    </source>
</evidence>
<dbReference type="SUPFAM" id="SSF49899">
    <property type="entry name" value="Concanavalin A-like lectins/glucanases"/>
    <property type="match status" value="1"/>
</dbReference>
<keyword evidence="11" id="KW-0430">Lectin</keyword>
<comment type="similarity">
    <text evidence="4">In the C-terminal section; belongs to the protein kinase superfamily. Ser/Thr protein kinase family.</text>
</comment>
<dbReference type="PANTHER" id="PTHR27007">
    <property type="match status" value="1"/>
</dbReference>
<dbReference type="GO" id="GO:0005524">
    <property type="term" value="F:ATP binding"/>
    <property type="evidence" value="ECO:0007669"/>
    <property type="project" value="UniProtKB-UniRule"/>
</dbReference>
<dbReference type="Gene3D" id="1.10.510.10">
    <property type="entry name" value="Transferase(Phosphotransferase) domain 1"/>
    <property type="match status" value="1"/>
</dbReference>
<dbReference type="InterPro" id="IPR050528">
    <property type="entry name" value="L-type_Lectin-RKs"/>
</dbReference>
<dbReference type="FunFam" id="1.10.510.10:FF:000108">
    <property type="entry name" value="L-type lectin-domain containing receptor kinase S.4"/>
    <property type="match status" value="1"/>
</dbReference>
<comment type="catalytic activity">
    <reaction evidence="1">
        <text>S-ubiquitinyl-[E2 ubiquitin-conjugating enzyme]-L-cysteine + [acceptor protein]-L-lysine = [E2 ubiquitin-conjugating enzyme]-L-cysteine + N(6)-ubiquitinyl-[acceptor protein]-L-lysine.</text>
        <dbReference type="EC" id="2.3.2.27"/>
    </reaction>
</comment>
<reference evidence="28" key="1">
    <citation type="journal article" date="2005" name="PLoS Biol.">
        <title>The genomes of Oryza sativa: a history of duplications.</title>
        <authorList>
            <person name="Yu J."/>
            <person name="Wang J."/>
            <person name="Lin W."/>
            <person name="Li S."/>
            <person name="Li H."/>
            <person name="Zhou J."/>
            <person name="Ni P."/>
            <person name="Dong W."/>
            <person name="Hu S."/>
            <person name="Zeng C."/>
            <person name="Zhang J."/>
            <person name="Zhang Y."/>
            <person name="Li R."/>
            <person name="Xu Z."/>
            <person name="Li S."/>
            <person name="Li X."/>
            <person name="Zheng H."/>
            <person name="Cong L."/>
            <person name="Lin L."/>
            <person name="Yin J."/>
            <person name="Geng J."/>
            <person name="Li G."/>
            <person name="Shi J."/>
            <person name="Liu J."/>
            <person name="Lv H."/>
            <person name="Li J."/>
            <person name="Wang J."/>
            <person name="Deng Y."/>
            <person name="Ran L."/>
            <person name="Shi X."/>
            <person name="Wang X."/>
            <person name="Wu Q."/>
            <person name="Li C."/>
            <person name="Ren X."/>
            <person name="Wang J."/>
            <person name="Wang X."/>
            <person name="Li D."/>
            <person name="Liu D."/>
            <person name="Zhang X."/>
            <person name="Ji Z."/>
            <person name="Zhao W."/>
            <person name="Sun Y."/>
            <person name="Zhang Z."/>
            <person name="Bao J."/>
            <person name="Han Y."/>
            <person name="Dong L."/>
            <person name="Ji J."/>
            <person name="Chen P."/>
            <person name="Wu S."/>
            <person name="Liu J."/>
            <person name="Xiao Y."/>
            <person name="Bu D."/>
            <person name="Tan J."/>
            <person name="Yang L."/>
            <person name="Ye C."/>
            <person name="Zhang J."/>
            <person name="Xu J."/>
            <person name="Zhou Y."/>
            <person name="Yu Y."/>
            <person name="Zhang B."/>
            <person name="Zhuang S."/>
            <person name="Wei H."/>
            <person name="Liu B."/>
            <person name="Lei M."/>
            <person name="Yu H."/>
            <person name="Li Y."/>
            <person name="Xu H."/>
            <person name="Wei S."/>
            <person name="He X."/>
            <person name="Fang L."/>
            <person name="Zhang Z."/>
            <person name="Zhang Y."/>
            <person name="Huang X."/>
            <person name="Su Z."/>
            <person name="Tong W."/>
            <person name="Li J."/>
            <person name="Tong Z."/>
            <person name="Li S."/>
            <person name="Ye J."/>
            <person name="Wang L."/>
            <person name="Fang L."/>
            <person name="Lei T."/>
            <person name="Chen C."/>
            <person name="Chen H."/>
            <person name="Xu Z."/>
            <person name="Li H."/>
            <person name="Huang H."/>
            <person name="Zhang F."/>
            <person name="Xu H."/>
            <person name="Li N."/>
            <person name="Zhao C."/>
            <person name="Li S."/>
            <person name="Dong L."/>
            <person name="Huang Y."/>
            <person name="Li L."/>
            <person name="Xi Y."/>
            <person name="Qi Q."/>
            <person name="Li W."/>
            <person name="Zhang B."/>
            <person name="Hu W."/>
            <person name="Zhang Y."/>
            <person name="Tian X."/>
            <person name="Jiao Y."/>
            <person name="Liang X."/>
            <person name="Jin J."/>
            <person name="Gao L."/>
            <person name="Zheng W."/>
            <person name="Hao B."/>
            <person name="Liu S."/>
            <person name="Wang W."/>
            <person name="Yuan L."/>
            <person name="Cao M."/>
            <person name="McDermott J."/>
            <person name="Samudrala R."/>
            <person name="Wang J."/>
            <person name="Wong G.K."/>
            <person name="Yang H."/>
        </authorList>
    </citation>
    <scope>NUCLEOTIDE SEQUENCE [LARGE SCALE GENOMIC DNA]</scope>
</reference>
<dbReference type="InterPro" id="IPR017441">
    <property type="entry name" value="Protein_kinase_ATP_BS"/>
</dbReference>
<dbReference type="SUPFAM" id="SSF56112">
    <property type="entry name" value="Protein kinase-like (PK-like)"/>
    <property type="match status" value="1"/>
</dbReference>
<feature type="transmembrane region" description="Helical" evidence="25">
    <location>
        <begin position="649"/>
        <end position="675"/>
    </location>
</feature>
<organism evidence="28">
    <name type="scientific">Oryza sativa subsp. japonica</name>
    <name type="common">Rice</name>
    <dbReference type="NCBI Taxonomy" id="39947"/>
    <lineage>
        <taxon>Eukaryota</taxon>
        <taxon>Viridiplantae</taxon>
        <taxon>Streptophyta</taxon>
        <taxon>Embryophyta</taxon>
        <taxon>Tracheophyta</taxon>
        <taxon>Spermatophyta</taxon>
        <taxon>Magnoliopsida</taxon>
        <taxon>Liliopsida</taxon>
        <taxon>Poales</taxon>
        <taxon>Poaceae</taxon>
        <taxon>BOP clade</taxon>
        <taxon>Oryzoideae</taxon>
        <taxon>Oryzeae</taxon>
        <taxon>Oryzinae</taxon>
        <taxon>Oryza</taxon>
        <taxon>Oryza sativa</taxon>
    </lineage>
</organism>
<keyword evidence="18 25" id="KW-1133">Transmembrane helix</keyword>
<feature type="compositionally biased region" description="Gly residues" evidence="24">
    <location>
        <begin position="245"/>
        <end position="258"/>
    </location>
</feature>
<evidence type="ECO:0000256" key="11">
    <source>
        <dbReference type="ARBA" id="ARBA00022734"/>
    </source>
</evidence>
<feature type="domain" description="Protein kinase" evidence="26">
    <location>
        <begin position="708"/>
        <end position="1009"/>
    </location>
</feature>
<dbReference type="PROSITE" id="PS00108">
    <property type="entry name" value="PROTEIN_KINASE_ST"/>
    <property type="match status" value="1"/>
</dbReference>
<evidence type="ECO:0000256" key="21">
    <source>
        <dbReference type="ARBA" id="ARBA00048679"/>
    </source>
</evidence>
<keyword evidence="7" id="KW-0808">Transferase</keyword>